<organism evidence="2 3">
    <name type="scientific">Streptomyces noursei</name>
    <name type="common">Streptomyces albulus</name>
    <dbReference type="NCBI Taxonomy" id="1971"/>
    <lineage>
        <taxon>Bacteria</taxon>
        <taxon>Bacillati</taxon>
        <taxon>Actinomycetota</taxon>
        <taxon>Actinomycetes</taxon>
        <taxon>Kitasatosporales</taxon>
        <taxon>Streptomycetaceae</taxon>
        <taxon>Streptomyces</taxon>
    </lineage>
</organism>
<name>A0A2N8P7E1_STRNR</name>
<proteinExistence type="predicted"/>
<feature type="compositionally biased region" description="Basic residues" evidence="1">
    <location>
        <begin position="42"/>
        <end position="51"/>
    </location>
</feature>
<gene>
    <name evidence="2" type="ORF">AOB60_36945</name>
</gene>
<accession>A0A2N8P7E1</accession>
<feature type="region of interest" description="Disordered" evidence="1">
    <location>
        <begin position="1"/>
        <end position="27"/>
    </location>
</feature>
<sequence length="73" mass="8053">MTQDTAVTSKDARSAPSDSQQAINRTHTKIRAVDERAMATPKNRRLPRKLRCSTTHITSTAQAVPTLHLNTPT</sequence>
<evidence type="ECO:0000313" key="3">
    <source>
        <dbReference type="Proteomes" id="UP000236047"/>
    </source>
</evidence>
<feature type="region of interest" description="Disordered" evidence="1">
    <location>
        <begin position="39"/>
        <end position="58"/>
    </location>
</feature>
<keyword evidence="3" id="KW-1185">Reference proteome</keyword>
<dbReference type="Proteomes" id="UP000236047">
    <property type="component" value="Unassembled WGS sequence"/>
</dbReference>
<evidence type="ECO:0000313" key="2">
    <source>
        <dbReference type="EMBL" id="PNE36935.1"/>
    </source>
</evidence>
<dbReference type="EMBL" id="LJSN01000004">
    <property type="protein sequence ID" value="PNE36935.1"/>
    <property type="molecule type" value="Genomic_DNA"/>
</dbReference>
<feature type="compositionally biased region" description="Polar residues" evidence="1">
    <location>
        <begin position="16"/>
        <end position="25"/>
    </location>
</feature>
<evidence type="ECO:0008006" key="4">
    <source>
        <dbReference type="Google" id="ProtNLM"/>
    </source>
</evidence>
<reference evidence="3" key="1">
    <citation type="submission" date="2015-09" db="EMBL/GenBank/DDBJ databases">
        <authorList>
            <person name="Graham D.E."/>
            <person name="Mahan K.M."/>
            <person name="Klingeman D.M."/>
            <person name="Fida T."/>
            <person name="Giannone R.J."/>
            <person name="Hettich R.L."/>
            <person name="Parry R.J."/>
            <person name="Spain J.C."/>
        </authorList>
    </citation>
    <scope>NUCLEOTIDE SEQUENCE [LARGE SCALE GENOMIC DNA]</scope>
    <source>
        <strain evidence="3">JCM 4701</strain>
    </source>
</reference>
<protein>
    <recommendedName>
        <fullName evidence="4">Transposase</fullName>
    </recommendedName>
</protein>
<comment type="caution">
    <text evidence="2">The sequence shown here is derived from an EMBL/GenBank/DDBJ whole genome shotgun (WGS) entry which is preliminary data.</text>
</comment>
<evidence type="ECO:0000256" key="1">
    <source>
        <dbReference type="SAM" id="MobiDB-lite"/>
    </source>
</evidence>
<dbReference type="AlphaFoldDB" id="A0A2N8P7E1"/>